<dbReference type="SUPFAM" id="SSF143011">
    <property type="entry name" value="RelE-like"/>
    <property type="match status" value="1"/>
</dbReference>
<dbReference type="RefSeq" id="WP_190468669.1">
    <property type="nucleotide sequence ID" value="NZ_JACJPW010000063.1"/>
</dbReference>
<dbReference type="InterPro" id="IPR007712">
    <property type="entry name" value="RelE/ParE_toxin"/>
</dbReference>
<dbReference type="Pfam" id="PF15738">
    <property type="entry name" value="YafQ_toxin"/>
    <property type="match status" value="1"/>
</dbReference>
<evidence type="ECO:0000256" key="1">
    <source>
        <dbReference type="ARBA" id="ARBA00022649"/>
    </source>
</evidence>
<keyword evidence="1" id="KW-1277">Toxin-antitoxin system</keyword>
<proteinExistence type="predicted"/>
<organism evidence="2 3">
    <name type="scientific">Aerosakkonema funiforme FACHB-1375</name>
    <dbReference type="NCBI Taxonomy" id="2949571"/>
    <lineage>
        <taxon>Bacteria</taxon>
        <taxon>Bacillati</taxon>
        <taxon>Cyanobacteriota</taxon>
        <taxon>Cyanophyceae</taxon>
        <taxon>Oscillatoriophycideae</taxon>
        <taxon>Aerosakkonematales</taxon>
        <taxon>Aerosakkonemataceae</taxon>
        <taxon>Aerosakkonema</taxon>
    </lineage>
</organism>
<dbReference type="InterPro" id="IPR035093">
    <property type="entry name" value="RelE/ParE_toxin_dom_sf"/>
</dbReference>
<dbReference type="AlphaFoldDB" id="A0A926VHA3"/>
<gene>
    <name evidence="2" type="ORF">H6G03_22115</name>
</gene>
<name>A0A926VHA3_9CYAN</name>
<dbReference type="NCBIfam" id="TIGR02385">
    <property type="entry name" value="RelE_StbE"/>
    <property type="match status" value="1"/>
</dbReference>
<dbReference type="InterPro" id="IPR004386">
    <property type="entry name" value="Toxin_YafQ-like"/>
</dbReference>
<reference evidence="2" key="1">
    <citation type="journal article" date="2015" name="ISME J.">
        <title>Draft Genome Sequence of Streptomyces incarnatus NRRL8089, which Produces the Nucleoside Antibiotic Sinefungin.</title>
        <authorList>
            <person name="Oshima K."/>
            <person name="Hattori M."/>
            <person name="Shimizu H."/>
            <person name="Fukuda K."/>
            <person name="Nemoto M."/>
            <person name="Inagaki K."/>
            <person name="Tamura T."/>
        </authorList>
    </citation>
    <scope>NUCLEOTIDE SEQUENCE</scope>
    <source>
        <strain evidence="2">FACHB-1375</strain>
    </source>
</reference>
<evidence type="ECO:0000313" key="2">
    <source>
        <dbReference type="EMBL" id="MBD2183724.1"/>
    </source>
</evidence>
<dbReference type="EMBL" id="JACJPW010000063">
    <property type="protein sequence ID" value="MBD2183724.1"/>
    <property type="molecule type" value="Genomic_DNA"/>
</dbReference>
<keyword evidence="3" id="KW-1185">Reference proteome</keyword>
<sequence>MRILVWDGSFKRAFKRVVGKNPQLEVKIFAVLELLAAAPFSQSLKSHKLRGPLEGLWAYWVEYDCRIIYTLKENADSGEHIIVLIDIGTHDEVY</sequence>
<dbReference type="Gene3D" id="3.30.2310.20">
    <property type="entry name" value="RelE-like"/>
    <property type="match status" value="1"/>
</dbReference>
<dbReference type="Proteomes" id="UP000641646">
    <property type="component" value="Unassembled WGS sequence"/>
</dbReference>
<reference evidence="2" key="2">
    <citation type="submission" date="2020-08" db="EMBL/GenBank/DDBJ databases">
        <authorList>
            <person name="Chen M."/>
            <person name="Teng W."/>
            <person name="Zhao L."/>
            <person name="Hu C."/>
            <person name="Zhou Y."/>
            <person name="Han B."/>
            <person name="Song L."/>
            <person name="Shu W."/>
        </authorList>
    </citation>
    <scope>NUCLEOTIDE SEQUENCE</scope>
    <source>
        <strain evidence="2">FACHB-1375</strain>
    </source>
</reference>
<comment type="caution">
    <text evidence="2">The sequence shown here is derived from an EMBL/GenBank/DDBJ whole genome shotgun (WGS) entry which is preliminary data.</text>
</comment>
<evidence type="ECO:0000313" key="3">
    <source>
        <dbReference type="Proteomes" id="UP000641646"/>
    </source>
</evidence>
<protein>
    <submittedName>
        <fullName evidence="2">Type II toxin-antitoxin system mRNA interferase toxin, RelE/StbE family</fullName>
    </submittedName>
</protein>
<accession>A0A926VHA3</accession>